<dbReference type="PANTHER" id="PTHR30037:SF4">
    <property type="entry name" value="DNA-3-METHYLADENINE GLYCOSYLASE I"/>
    <property type="match status" value="1"/>
</dbReference>
<proteinExistence type="predicted"/>
<feature type="binding site" evidence="1">
    <location>
        <position position="194"/>
    </location>
    <ligand>
        <name>Zn(2+)</name>
        <dbReference type="ChEBI" id="CHEBI:29105"/>
    </ligand>
</feature>
<dbReference type="GO" id="GO:0006284">
    <property type="term" value="P:base-excision repair"/>
    <property type="evidence" value="ECO:0007669"/>
    <property type="project" value="InterPro"/>
</dbReference>
<reference evidence="3" key="1">
    <citation type="submission" date="2017-12" db="EMBL/GenBank/DDBJ databases">
        <authorList>
            <person name="Diaz M."/>
        </authorList>
    </citation>
    <scope>NUCLEOTIDE SEQUENCE [LARGE SCALE GENOMIC DNA]</scope>
    <source>
        <strain evidence="3">FI11154</strain>
    </source>
</reference>
<dbReference type="Gene3D" id="1.10.340.30">
    <property type="entry name" value="Hypothetical protein, domain 2"/>
    <property type="match status" value="1"/>
</dbReference>
<dbReference type="EMBL" id="OOFM01000004">
    <property type="protein sequence ID" value="SPL63978.1"/>
    <property type="molecule type" value="Genomic_DNA"/>
</dbReference>
<evidence type="ECO:0000256" key="1">
    <source>
        <dbReference type="PIRSR" id="PIRSR605019-1"/>
    </source>
</evidence>
<keyword evidence="2" id="KW-0326">Glycosidase</keyword>
<gene>
    <name evidence="2" type="ORF">OHAE_3910</name>
</gene>
<dbReference type="RefSeq" id="WP_109367810.1">
    <property type="nucleotide sequence ID" value="NZ_OOFM01000004.1"/>
</dbReference>
<feature type="binding site" evidence="1">
    <location>
        <position position="198"/>
    </location>
    <ligand>
        <name>Zn(2+)</name>
        <dbReference type="ChEBI" id="CHEBI:29105"/>
    </ligand>
</feature>
<dbReference type="Pfam" id="PF03352">
    <property type="entry name" value="Adenine_glyco"/>
    <property type="match status" value="1"/>
</dbReference>
<dbReference type="Proteomes" id="UP000246073">
    <property type="component" value="Unassembled WGS sequence"/>
</dbReference>
<keyword evidence="1" id="KW-0479">Metal-binding</keyword>
<dbReference type="InterPro" id="IPR011257">
    <property type="entry name" value="DNA_glycosylase"/>
</dbReference>
<evidence type="ECO:0000313" key="3">
    <source>
        <dbReference type="Proteomes" id="UP000246073"/>
    </source>
</evidence>
<dbReference type="GO" id="GO:0046872">
    <property type="term" value="F:metal ion binding"/>
    <property type="evidence" value="ECO:0007669"/>
    <property type="project" value="UniProtKB-KW"/>
</dbReference>
<protein>
    <submittedName>
        <fullName evidence="2">DNA-3-methyladenine glycosylase</fullName>
        <ecNumber evidence="2">3.2.2.20</ecNumber>
    </submittedName>
</protein>
<keyword evidence="2" id="KW-0378">Hydrolase</keyword>
<organism evidence="2 3">
    <name type="scientific">Ochrobactrum soli</name>
    <dbReference type="NCBI Taxonomy" id="2448455"/>
    <lineage>
        <taxon>Bacteria</taxon>
        <taxon>Pseudomonadati</taxon>
        <taxon>Pseudomonadota</taxon>
        <taxon>Alphaproteobacteria</taxon>
        <taxon>Hyphomicrobiales</taxon>
        <taxon>Brucellaceae</taxon>
        <taxon>Brucella/Ochrobactrum group</taxon>
        <taxon>Ochrobactrum</taxon>
    </lineage>
</organism>
<accession>A0A2P9HIP7</accession>
<sequence length="215" mass="24463">MSDVAEVKTGLIVSEDGKTRCFWPGVLPDYLAYHDNEWGVPVSDDFRLFEKICLEGFQSGLSWLTILRKRENFRTAFDGFDFHRVAQYDEKDVERLLADKGIVRHRGKIESTINNANRAIELVAEKGSLAAYFWSFEPGAADRPAVVDYPTLVANPKTDTSIRISKDLKKRGWSFVGPTTVYAFMQAMGLVNDHIEGCHCRAQIEKLRQAFKRPQ</sequence>
<dbReference type="PANTHER" id="PTHR30037">
    <property type="entry name" value="DNA-3-METHYLADENINE GLYCOSYLASE 1"/>
    <property type="match status" value="1"/>
</dbReference>
<dbReference type="GO" id="GO:0008725">
    <property type="term" value="F:DNA-3-methyladenine glycosylase activity"/>
    <property type="evidence" value="ECO:0007669"/>
    <property type="project" value="UniProtKB-EC"/>
</dbReference>
<dbReference type="InterPro" id="IPR005019">
    <property type="entry name" value="Adenine_glyco"/>
</dbReference>
<feature type="binding site" evidence="1">
    <location>
        <position position="34"/>
    </location>
    <ligand>
        <name>Zn(2+)</name>
        <dbReference type="ChEBI" id="CHEBI:29105"/>
    </ligand>
</feature>
<evidence type="ECO:0000313" key="2">
    <source>
        <dbReference type="EMBL" id="SPL63978.1"/>
    </source>
</evidence>
<name>A0A2P9HIP7_9HYPH</name>
<dbReference type="AlphaFoldDB" id="A0A2P9HIP7"/>
<keyword evidence="1" id="KW-0862">Zinc</keyword>
<dbReference type="InterPro" id="IPR052891">
    <property type="entry name" value="DNA-3mA_glycosylase"/>
</dbReference>
<dbReference type="SUPFAM" id="SSF48150">
    <property type="entry name" value="DNA-glycosylase"/>
    <property type="match status" value="1"/>
</dbReference>
<feature type="binding site" evidence="1">
    <location>
        <position position="21"/>
    </location>
    <ligand>
        <name>Zn(2+)</name>
        <dbReference type="ChEBI" id="CHEBI:29105"/>
    </ligand>
</feature>
<dbReference type="EC" id="3.2.2.20" evidence="2"/>